<reference evidence="1 2" key="1">
    <citation type="submission" date="2023-11" db="EMBL/GenBank/DDBJ databases">
        <title>Draft genome of Azohydromonas lata strain H1 (DSM1123), a polyhydroxyalkanoate producer.</title>
        <authorList>
            <person name="Traversa D."/>
            <person name="D'Addabbo P."/>
            <person name="Pazzani C."/>
            <person name="Manzari C."/>
            <person name="Chiara M."/>
            <person name="Scrascia M."/>
        </authorList>
    </citation>
    <scope>NUCLEOTIDE SEQUENCE [LARGE SCALE GENOMIC DNA]</scope>
    <source>
        <strain evidence="1 2">H1</strain>
    </source>
</reference>
<accession>A0ABU5IPT3</accession>
<proteinExistence type="predicted"/>
<evidence type="ECO:0000313" key="1">
    <source>
        <dbReference type="EMBL" id="MDZ5460912.1"/>
    </source>
</evidence>
<dbReference type="Proteomes" id="UP001293718">
    <property type="component" value="Unassembled WGS sequence"/>
</dbReference>
<gene>
    <name evidence="1" type="ORF">SM757_30480</name>
</gene>
<sequence>MKKNQSYTAEFRAEAVKLVTEQKLSHQEMHLDPIGLGLGLESLGDNVAIYSNAEPVTPCETATLQ</sequence>
<dbReference type="RefSeq" id="WP_322468222.1">
    <property type="nucleotide sequence ID" value="NZ_JAXOJX010000088.1"/>
</dbReference>
<comment type="caution">
    <text evidence="1">The sequence shown here is derived from an EMBL/GenBank/DDBJ whole genome shotgun (WGS) entry which is preliminary data.</text>
</comment>
<name>A0ABU5IPT3_9BURK</name>
<dbReference type="EMBL" id="JAXOJX010000088">
    <property type="protein sequence ID" value="MDZ5460912.1"/>
    <property type="molecule type" value="Genomic_DNA"/>
</dbReference>
<protein>
    <recommendedName>
        <fullName evidence="3">Transposase</fullName>
    </recommendedName>
</protein>
<evidence type="ECO:0008006" key="3">
    <source>
        <dbReference type="Google" id="ProtNLM"/>
    </source>
</evidence>
<organism evidence="1 2">
    <name type="scientific">Azohydromonas lata</name>
    <dbReference type="NCBI Taxonomy" id="45677"/>
    <lineage>
        <taxon>Bacteria</taxon>
        <taxon>Pseudomonadati</taxon>
        <taxon>Pseudomonadota</taxon>
        <taxon>Betaproteobacteria</taxon>
        <taxon>Burkholderiales</taxon>
        <taxon>Sphaerotilaceae</taxon>
        <taxon>Azohydromonas</taxon>
    </lineage>
</organism>
<keyword evidence="2" id="KW-1185">Reference proteome</keyword>
<evidence type="ECO:0000313" key="2">
    <source>
        <dbReference type="Proteomes" id="UP001293718"/>
    </source>
</evidence>